<organism evidence="1">
    <name type="scientific">Anguilla anguilla</name>
    <name type="common">European freshwater eel</name>
    <name type="synonym">Muraena anguilla</name>
    <dbReference type="NCBI Taxonomy" id="7936"/>
    <lineage>
        <taxon>Eukaryota</taxon>
        <taxon>Metazoa</taxon>
        <taxon>Chordata</taxon>
        <taxon>Craniata</taxon>
        <taxon>Vertebrata</taxon>
        <taxon>Euteleostomi</taxon>
        <taxon>Actinopterygii</taxon>
        <taxon>Neopterygii</taxon>
        <taxon>Teleostei</taxon>
        <taxon>Anguilliformes</taxon>
        <taxon>Anguillidae</taxon>
        <taxon>Anguilla</taxon>
    </lineage>
</organism>
<dbReference type="AlphaFoldDB" id="A0A0E9UF98"/>
<protein>
    <submittedName>
        <fullName evidence="1">Uncharacterized protein</fullName>
    </submittedName>
</protein>
<reference evidence="1" key="2">
    <citation type="journal article" date="2015" name="Fish Shellfish Immunol.">
        <title>Early steps in the European eel (Anguilla anguilla)-Vibrio vulnificus interaction in the gills: Role of the RtxA13 toxin.</title>
        <authorList>
            <person name="Callol A."/>
            <person name="Pajuelo D."/>
            <person name="Ebbesson L."/>
            <person name="Teles M."/>
            <person name="MacKenzie S."/>
            <person name="Amaro C."/>
        </authorList>
    </citation>
    <scope>NUCLEOTIDE SEQUENCE</scope>
</reference>
<evidence type="ECO:0000313" key="1">
    <source>
        <dbReference type="EMBL" id="JAH64534.1"/>
    </source>
</evidence>
<name>A0A0E9UF98_ANGAN</name>
<accession>A0A0E9UF98</accession>
<proteinExistence type="predicted"/>
<reference evidence="1" key="1">
    <citation type="submission" date="2014-11" db="EMBL/GenBank/DDBJ databases">
        <authorList>
            <person name="Amaro Gonzalez C."/>
        </authorList>
    </citation>
    <scope>NUCLEOTIDE SEQUENCE</scope>
</reference>
<sequence>MRIILTGRFSLSISLLYLGLKWQEKTWLPGSSSC</sequence>
<dbReference type="EMBL" id="GBXM01044043">
    <property type="protein sequence ID" value="JAH64534.1"/>
    <property type="molecule type" value="Transcribed_RNA"/>
</dbReference>